<proteinExistence type="predicted"/>
<organism evidence="1 2">
    <name type="scientific">Tardiphaga robiniae</name>
    <dbReference type="NCBI Taxonomy" id="943830"/>
    <lineage>
        <taxon>Bacteria</taxon>
        <taxon>Pseudomonadati</taxon>
        <taxon>Pseudomonadota</taxon>
        <taxon>Alphaproteobacteria</taxon>
        <taxon>Hyphomicrobiales</taxon>
        <taxon>Nitrobacteraceae</taxon>
        <taxon>Tardiphaga</taxon>
    </lineage>
</organism>
<name>A0A7G6TVP5_9BRAD</name>
<protein>
    <submittedName>
        <fullName evidence="1">Uncharacterized protein</fullName>
    </submittedName>
</protein>
<dbReference type="RefSeq" id="WP_184516026.1">
    <property type="nucleotide sequence ID" value="NZ_CP050292.1"/>
</dbReference>
<evidence type="ECO:0000313" key="1">
    <source>
        <dbReference type="EMBL" id="QND70827.1"/>
    </source>
</evidence>
<dbReference type="Proteomes" id="UP000515291">
    <property type="component" value="Chromosome"/>
</dbReference>
<gene>
    <name evidence="1" type="ORF">HB776_05940</name>
</gene>
<dbReference type="AlphaFoldDB" id="A0A7G6TVP5"/>
<dbReference type="EMBL" id="CP050292">
    <property type="protein sequence ID" value="QND70827.1"/>
    <property type="molecule type" value="Genomic_DNA"/>
</dbReference>
<dbReference type="KEGG" id="trb:HB776_05940"/>
<reference evidence="2" key="1">
    <citation type="journal article" date="2020" name="Mol. Plant Microbe">
        <title>Rhizobial microsymbionts of the narrowly endemic Oxytropis species growing in Kamchatka are characterized by significant genetic diversity and possess a set of genes that are associated with T3SS and T6SS secretion systems and can affect the development of symbiosis.</title>
        <authorList>
            <person name="Safronova V."/>
            <person name="Guro P."/>
            <person name="Sazanova A."/>
            <person name="Kuznetsova I."/>
            <person name="Belimov A."/>
            <person name="Yakubov V."/>
            <person name="Chirak E."/>
            <person name="Afonin A."/>
            <person name="Gogolev Y."/>
            <person name="Andronov E."/>
            <person name="Tikhonovich I."/>
        </authorList>
    </citation>
    <scope>NUCLEOTIDE SEQUENCE [LARGE SCALE GENOMIC DNA]</scope>
    <source>
        <strain evidence="2">581</strain>
    </source>
</reference>
<sequence>MTSKIVWRYDSEDFSDDQIITSRGDHIVNLKDGQLEFEKRIRAVSVEWERIRRESLYVWRDEAIAKKLWKKDPLPTHLYMLEIQLDDHERSCDVSFYSIGADSVLTEPPVRALDFALKQFITEAYQEPRVEFLVKKAKVIKKVHDSSEKKK</sequence>
<evidence type="ECO:0000313" key="2">
    <source>
        <dbReference type="Proteomes" id="UP000515291"/>
    </source>
</evidence>
<accession>A0A7G6TVP5</accession>